<evidence type="ECO:0000313" key="1">
    <source>
        <dbReference type="EnsemblMetazoa" id="tetur07g04860.1"/>
    </source>
</evidence>
<dbReference type="EMBL" id="CAEY01001890">
    <property type="status" value="NOT_ANNOTATED_CDS"/>
    <property type="molecule type" value="Genomic_DNA"/>
</dbReference>
<organism evidence="1 2">
    <name type="scientific">Tetranychus urticae</name>
    <name type="common">Two-spotted spider mite</name>
    <dbReference type="NCBI Taxonomy" id="32264"/>
    <lineage>
        <taxon>Eukaryota</taxon>
        <taxon>Metazoa</taxon>
        <taxon>Ecdysozoa</taxon>
        <taxon>Arthropoda</taxon>
        <taxon>Chelicerata</taxon>
        <taxon>Arachnida</taxon>
        <taxon>Acari</taxon>
        <taxon>Acariformes</taxon>
        <taxon>Trombidiformes</taxon>
        <taxon>Prostigmata</taxon>
        <taxon>Eleutherengona</taxon>
        <taxon>Raphignathae</taxon>
        <taxon>Tetranychoidea</taxon>
        <taxon>Tetranychidae</taxon>
        <taxon>Tetranychus</taxon>
    </lineage>
</organism>
<name>T1K9G7_TETUR</name>
<dbReference type="EnsemblMetazoa" id="tetur07g04860.1">
    <property type="protein sequence ID" value="tetur07g04860.1"/>
    <property type="gene ID" value="tetur07g04860"/>
</dbReference>
<accession>T1K9G7</accession>
<sequence>MFPYRFIFDGFKQKYCSKFGFTLAPDEYKIIEFGNKISLLLG</sequence>
<keyword evidence="2" id="KW-1185">Reference proteome</keyword>
<dbReference type="HOGENOM" id="CLU_3261141_0_0_1"/>
<reference evidence="1" key="2">
    <citation type="submission" date="2015-06" db="UniProtKB">
        <authorList>
            <consortium name="EnsemblMetazoa"/>
        </authorList>
    </citation>
    <scope>IDENTIFICATION</scope>
</reference>
<reference evidence="2" key="1">
    <citation type="submission" date="2011-08" db="EMBL/GenBank/DDBJ databases">
        <authorList>
            <person name="Rombauts S."/>
        </authorList>
    </citation>
    <scope>NUCLEOTIDE SEQUENCE</scope>
    <source>
        <strain evidence="2">London</strain>
    </source>
</reference>
<protein>
    <submittedName>
        <fullName evidence="1">Uncharacterized protein</fullName>
    </submittedName>
</protein>
<dbReference type="AlphaFoldDB" id="T1K9G7"/>
<evidence type="ECO:0000313" key="2">
    <source>
        <dbReference type="Proteomes" id="UP000015104"/>
    </source>
</evidence>
<dbReference type="Proteomes" id="UP000015104">
    <property type="component" value="Unassembled WGS sequence"/>
</dbReference>
<proteinExistence type="predicted"/>